<comment type="caution">
    <text evidence="1">The sequence shown here is derived from an EMBL/GenBank/DDBJ whole genome shotgun (WGS) entry which is preliminary data.</text>
</comment>
<gene>
    <name evidence="1" type="ORF">L2E82_07930</name>
</gene>
<proteinExistence type="predicted"/>
<evidence type="ECO:0000313" key="2">
    <source>
        <dbReference type="Proteomes" id="UP001055811"/>
    </source>
</evidence>
<evidence type="ECO:0000313" key="1">
    <source>
        <dbReference type="EMBL" id="KAI3778552.1"/>
    </source>
</evidence>
<dbReference type="EMBL" id="CM042010">
    <property type="protein sequence ID" value="KAI3778552.1"/>
    <property type="molecule type" value="Genomic_DNA"/>
</dbReference>
<name>A0ACB9G565_CICIN</name>
<protein>
    <submittedName>
        <fullName evidence="1">Uncharacterized protein</fullName>
    </submittedName>
</protein>
<organism evidence="1 2">
    <name type="scientific">Cichorium intybus</name>
    <name type="common">Chicory</name>
    <dbReference type="NCBI Taxonomy" id="13427"/>
    <lineage>
        <taxon>Eukaryota</taxon>
        <taxon>Viridiplantae</taxon>
        <taxon>Streptophyta</taxon>
        <taxon>Embryophyta</taxon>
        <taxon>Tracheophyta</taxon>
        <taxon>Spermatophyta</taxon>
        <taxon>Magnoliopsida</taxon>
        <taxon>eudicotyledons</taxon>
        <taxon>Gunneridae</taxon>
        <taxon>Pentapetalae</taxon>
        <taxon>asterids</taxon>
        <taxon>campanulids</taxon>
        <taxon>Asterales</taxon>
        <taxon>Asteraceae</taxon>
        <taxon>Cichorioideae</taxon>
        <taxon>Cichorieae</taxon>
        <taxon>Cichoriinae</taxon>
        <taxon>Cichorium</taxon>
    </lineage>
</organism>
<reference evidence="1 2" key="2">
    <citation type="journal article" date="2022" name="Mol. Ecol. Resour.">
        <title>The genomes of chicory, endive, great burdock and yacon provide insights into Asteraceae paleo-polyploidization history and plant inulin production.</title>
        <authorList>
            <person name="Fan W."/>
            <person name="Wang S."/>
            <person name="Wang H."/>
            <person name="Wang A."/>
            <person name="Jiang F."/>
            <person name="Liu H."/>
            <person name="Zhao H."/>
            <person name="Xu D."/>
            <person name="Zhang Y."/>
        </authorList>
    </citation>
    <scope>NUCLEOTIDE SEQUENCE [LARGE SCALE GENOMIC DNA]</scope>
    <source>
        <strain evidence="2">cv. Punajuju</strain>
        <tissue evidence="1">Leaves</tissue>
    </source>
</reference>
<accession>A0ACB9G565</accession>
<reference evidence="2" key="1">
    <citation type="journal article" date="2022" name="Mol. Ecol. Resour.">
        <title>The genomes of chicory, endive, great burdock and yacon provide insights into Asteraceae palaeo-polyploidization history and plant inulin production.</title>
        <authorList>
            <person name="Fan W."/>
            <person name="Wang S."/>
            <person name="Wang H."/>
            <person name="Wang A."/>
            <person name="Jiang F."/>
            <person name="Liu H."/>
            <person name="Zhao H."/>
            <person name="Xu D."/>
            <person name="Zhang Y."/>
        </authorList>
    </citation>
    <scope>NUCLEOTIDE SEQUENCE [LARGE SCALE GENOMIC DNA]</scope>
    <source>
        <strain evidence="2">cv. Punajuju</strain>
    </source>
</reference>
<sequence>MQHGLITPAPLHYIRNHGPVPNATWEDWTVEICGLVKRPARFSMTQLVNEFPSREFLVTLVCAGNRRKEQNLTKQTIGFNWGAVGISTSVWKGVTLVHILKRCGIYSRKKGALNVCFEGAEYLPGGGGPKYGTNINIEMAMDPARDEDVGYMPIVITSW</sequence>
<keyword evidence="2" id="KW-1185">Reference proteome</keyword>
<dbReference type="Proteomes" id="UP001055811">
    <property type="component" value="Linkage Group LG02"/>
</dbReference>